<keyword evidence="1" id="KW-1133">Transmembrane helix</keyword>
<sequence>MNVLIIGVALLIAAYLAFSPRVANSSGWKATVTPLASIMGSGFLVSAPLLAGIVGNLAVLCMAVLLVIAYAVGSAIRFNIRHLEPVEHLNGPAQKVALASRVVLAGAYSISVTYYLQLLAEFLLNAMGMKSEFLANSITTTLLVIIGGVGIWRGLSELEALEKYAVSLNLGMIGALLVALFVYNLRLFLGGDWALPDVDSSIGSHDVRVLLGLLIVVQGFETSRYLGSEHSAEQRIATMRIAQLLSAGIYLVFIALATVLFHKRLGADVTAIIGMTAPIAAVLPMLISIAAIGSQFSASVADSAGAGGLIEDISRQKLPERYAYVLIMAVTVCLAWLTSVQEIIAYASRAFALFYAFQCAAALLVARQTQGLPRRRWYMLCFTVTGLICLAVFVLGLPAE</sequence>
<dbReference type="Proteomes" id="UP001302477">
    <property type="component" value="Chromosome"/>
</dbReference>
<feature type="transmembrane region" description="Helical" evidence="1">
    <location>
        <begin position="49"/>
        <end position="72"/>
    </location>
</feature>
<feature type="transmembrane region" description="Helical" evidence="1">
    <location>
        <begin position="322"/>
        <end position="340"/>
    </location>
</feature>
<feature type="transmembrane region" description="Helical" evidence="1">
    <location>
        <begin position="164"/>
        <end position="182"/>
    </location>
</feature>
<feature type="transmembrane region" description="Helical" evidence="1">
    <location>
        <begin position="346"/>
        <end position="365"/>
    </location>
</feature>
<reference evidence="2 3" key="1">
    <citation type="submission" date="2023-10" db="EMBL/GenBank/DDBJ databases">
        <title>Description of Microbulbifer bruguierae sp. nov., isolated from the sediments of mangrove plant Bruguiera sexangula and comparative genomic analyses of the genus Microbulbifer.</title>
        <authorList>
            <person name="Long M."/>
        </authorList>
    </citation>
    <scope>NUCLEOTIDE SEQUENCE [LARGE SCALE GENOMIC DNA]</scope>
    <source>
        <strain evidence="2 3">SPO729</strain>
    </source>
</reference>
<accession>A0AAU0N2A2</accession>
<keyword evidence="1" id="KW-0812">Transmembrane</keyword>
<evidence type="ECO:0000313" key="3">
    <source>
        <dbReference type="Proteomes" id="UP001302477"/>
    </source>
</evidence>
<dbReference type="KEGG" id="mpaf:R5R33_05575"/>
<dbReference type="EMBL" id="CP137555">
    <property type="protein sequence ID" value="WOX06603.1"/>
    <property type="molecule type" value="Genomic_DNA"/>
</dbReference>
<protein>
    <recommendedName>
        <fullName evidence="4">Amino acid permease</fullName>
    </recommendedName>
</protein>
<gene>
    <name evidence="2" type="ORF">R5R33_05575</name>
</gene>
<dbReference type="Gene3D" id="1.20.1740.10">
    <property type="entry name" value="Amino acid/polyamine transporter I"/>
    <property type="match status" value="1"/>
</dbReference>
<dbReference type="RefSeq" id="WP_318955056.1">
    <property type="nucleotide sequence ID" value="NZ_CP137555.1"/>
</dbReference>
<feature type="transmembrane region" description="Helical" evidence="1">
    <location>
        <begin position="377"/>
        <end position="397"/>
    </location>
</feature>
<keyword evidence="3" id="KW-1185">Reference proteome</keyword>
<feature type="transmembrane region" description="Helical" evidence="1">
    <location>
        <begin position="102"/>
        <end position="127"/>
    </location>
</feature>
<proteinExistence type="predicted"/>
<evidence type="ECO:0000313" key="2">
    <source>
        <dbReference type="EMBL" id="WOX06603.1"/>
    </source>
</evidence>
<evidence type="ECO:0000256" key="1">
    <source>
        <dbReference type="SAM" id="Phobius"/>
    </source>
</evidence>
<keyword evidence="1" id="KW-0472">Membrane</keyword>
<feature type="transmembrane region" description="Helical" evidence="1">
    <location>
        <begin position="241"/>
        <end position="260"/>
    </location>
</feature>
<feature type="transmembrane region" description="Helical" evidence="1">
    <location>
        <begin position="272"/>
        <end position="293"/>
    </location>
</feature>
<feature type="transmembrane region" description="Helical" evidence="1">
    <location>
        <begin position="133"/>
        <end position="152"/>
    </location>
</feature>
<name>A0AAU0N2A2_9GAMM</name>
<evidence type="ECO:0008006" key="4">
    <source>
        <dbReference type="Google" id="ProtNLM"/>
    </source>
</evidence>
<organism evidence="2 3">
    <name type="scientific">Microbulbifer pacificus</name>
    <dbReference type="NCBI Taxonomy" id="407164"/>
    <lineage>
        <taxon>Bacteria</taxon>
        <taxon>Pseudomonadati</taxon>
        <taxon>Pseudomonadota</taxon>
        <taxon>Gammaproteobacteria</taxon>
        <taxon>Cellvibrionales</taxon>
        <taxon>Microbulbiferaceae</taxon>
        <taxon>Microbulbifer</taxon>
    </lineage>
</organism>
<dbReference type="AlphaFoldDB" id="A0AAU0N2A2"/>